<protein>
    <submittedName>
        <fullName evidence="1">Uncharacterized protein</fullName>
    </submittedName>
</protein>
<dbReference type="AlphaFoldDB" id="A0A2Z4ID30"/>
<dbReference type="Proteomes" id="UP000248688">
    <property type="component" value="Chromosome"/>
</dbReference>
<organism evidence="1 2">
    <name type="scientific">Echinicola strongylocentroti</name>
    <dbReference type="NCBI Taxonomy" id="1795355"/>
    <lineage>
        <taxon>Bacteria</taxon>
        <taxon>Pseudomonadati</taxon>
        <taxon>Bacteroidota</taxon>
        <taxon>Cytophagia</taxon>
        <taxon>Cytophagales</taxon>
        <taxon>Cyclobacteriaceae</taxon>
        <taxon>Echinicola</taxon>
    </lineage>
</organism>
<dbReference type="OrthoDB" id="1441187at2"/>
<evidence type="ECO:0000313" key="2">
    <source>
        <dbReference type="Proteomes" id="UP000248688"/>
    </source>
</evidence>
<gene>
    <name evidence="1" type="ORF">DN752_01615</name>
</gene>
<keyword evidence="2" id="KW-1185">Reference proteome</keyword>
<reference evidence="1 2" key="1">
    <citation type="submission" date="2018-06" db="EMBL/GenBank/DDBJ databases">
        <title>Echinicola strongylocentroti sp. nov., isolated from a sea urchin Strongylocentrotus intermedius.</title>
        <authorList>
            <person name="Bae S.S."/>
        </authorList>
    </citation>
    <scope>NUCLEOTIDE SEQUENCE [LARGE SCALE GENOMIC DNA]</scope>
    <source>
        <strain evidence="1 2">MEBiC08714</strain>
    </source>
</reference>
<evidence type="ECO:0000313" key="1">
    <source>
        <dbReference type="EMBL" id="AWW28931.1"/>
    </source>
</evidence>
<proteinExistence type="predicted"/>
<name>A0A2Z4ID30_9BACT</name>
<dbReference type="RefSeq" id="WP_112782352.1">
    <property type="nucleotide sequence ID" value="NZ_CP030041.1"/>
</dbReference>
<dbReference type="KEGG" id="est:DN752_01615"/>
<accession>A0A2Z4ID30</accession>
<sequence length="103" mass="11962">MVSLKSSHIYIESDMVETVFCDENYAYAVYKIESSLLLLTPVSNQWFARMHKNPTPFLLKNRNLKGDKTLPIREILIDNNLDTTDRDLAFELIKKTSLLKVKL</sequence>
<dbReference type="EMBL" id="CP030041">
    <property type="protein sequence ID" value="AWW28931.1"/>
    <property type="molecule type" value="Genomic_DNA"/>
</dbReference>